<dbReference type="PROSITE" id="PS51292">
    <property type="entry name" value="ZF_RING_CH"/>
    <property type="match status" value="1"/>
</dbReference>
<feature type="compositionally biased region" description="Low complexity" evidence="13">
    <location>
        <begin position="1582"/>
        <end position="1607"/>
    </location>
</feature>
<evidence type="ECO:0000256" key="4">
    <source>
        <dbReference type="ARBA" id="ARBA00012483"/>
    </source>
</evidence>
<name>A0ABR1MJQ1_9PEZI</name>
<sequence length="1714" mass="188110">MASAHPSLASRRPTLPDIMNDPDYDPGPASSDKAADEPDTCRICRGEGTREEPLFYPCKCSGSIKFVHQDCLMEWLSHSQKKHCELCKTPFRFTKLYHPQMPTQLPTGVFLRRAVIHVLRHLLIWARGLLVGSVWLVWLPWCMRVIWRALFWCGDGGFAGDLHLVANIHRQRIASFDGADAGTANLSASAAANASAVPALPAILSPVSQTLNMSAGEPTAYTLFKKFLFGFGPLHTELLNMSLTNATENATAIMITHRQSSLLSNVSFFKSLTSRPSVNRLILDVIEGQIITVVVVIAFILIFLIREWVVQQQPVMNLADIQPQVNPPAPVELPIVNEPEGPVEDDIHQHDHDDHAQDEPLHSAADDADLDGQARNPFRFDFVADSSDDEDDEPLPPAPPIVRENLYRIPDAQVRDAIARRKFEKANDLINAMDPLAQRVMGAELGMWIHHMSESIQEMSQDSEQRERLADEVSEWLDGVGYLPIDHYYGSLGERLDDAATSSEGPSTKQRPNMPGRGKSLLAAQIRRELEEGARTDPSMPRSPVEPSPEPSAEAHSENSDGSWQQVFKTHENEAGGSASNASPLAIQNDAETSSVPESSRAHERAAWGLAIERHHSAGPAEPESGPSRFPEVDDNIHASSAESSPTIAPGDEPRPGGGQPSSAPAQPAQPALGESLWERIYDWLWGDIPPAIGDDLVHAVGNEEHVVQNIADEDPFVQRNAGIEDVLDAPAQDPQVAAAAAQAGIDINAEQDAIEDAEDLEGIMELIGMQGPIAGLFQNALFSAVLISATVAVAVWVPYLWGKVVLLSLGRPVWLFLKVPLRLLSAAADLIVDSTLFLGAALVYWSIALLRLVLPMTSSYEAIDSAASTTRTIAESAIERISKVFLMASTSMNSDYLHLSANSHAALRSLQRELADWMSFVWDLGAYIFGKVAAIDPASIMPTINHVVDLCTTACATALDNLRAALPTISTTKGLSVTLELGNSTAIPVDPAFEYWTAWDRVIAIVAGYVFFAVAGALYLKRGTPFTSSQNGRRVEGIISDVLQQAGGVLKVILIISIEMLAFPLYCGVLLDFALLPLFEDTTVATRLAYAHNSPWTAGFVHWFVGTCYMFHFALFVSMCRKIMRTGVLYFIRDPDDPTFHPVRDVLERSVTGQLRKIAFSAFVYGALVICCLGGVVWTLHYGFDGVLPIHWATNDPSMEFPLDLLFFNFLTPLLVKFLKPSDALHEMYSWWFKKCARALRLSDFLFGEKNLDERGHHVRRTWAAWFKRQKGDVAQPVIGEDRRLLADDRNTEVYFMFDGKYVRAPASDQVRIRRGQSVFVEVDVFDNRVDGANETDGGIHDKNSSFTTTVYIPPWFRIRICLFVLAIWLFAALTGVGVTVIPLLFGRRLFAAVLPAGTRTNDIYAFATGIYIFGGIAYGLCHLQPLLSSIKASLRHPFATTYTTLTVFCHLVAQAASIAYVYGALIILLPALFALFLEFYVLIPLHAYLGPGETHVVHIIQDWSLGFLYARIAGRFLLWNHNSLVSRALRAVVRNGYAHPDARLATRAFVVPVACFFAATLLLPLGFARVAHAALFGTSLASPSASSSSQSPLDARSAADASANAETQSHHHHHMHHHPALDYSSSVSFVTAVYPVCLAIAAVAWSLWALARATERWRARIKDEVYLIGERLHNLGERRAPPPPPSAVMGGDSAVALRGSPVDADADADAVR</sequence>
<feature type="domain" description="RING-CH-type" evidence="15">
    <location>
        <begin position="33"/>
        <end position="94"/>
    </location>
</feature>
<evidence type="ECO:0000256" key="14">
    <source>
        <dbReference type="SAM" id="Phobius"/>
    </source>
</evidence>
<feature type="region of interest" description="Disordered" evidence="13">
    <location>
        <begin position="329"/>
        <end position="360"/>
    </location>
</feature>
<feature type="transmembrane region" description="Helical" evidence="14">
    <location>
        <begin position="824"/>
        <end position="848"/>
    </location>
</feature>
<evidence type="ECO:0000256" key="13">
    <source>
        <dbReference type="SAM" id="MobiDB-lite"/>
    </source>
</evidence>
<evidence type="ECO:0000256" key="2">
    <source>
        <dbReference type="ARBA" id="ARBA00004141"/>
    </source>
</evidence>
<dbReference type="PANTHER" id="PTHR13145:SF0">
    <property type="entry name" value="E3 UBIQUITIN-PROTEIN LIGASE MARCHF6"/>
    <property type="match status" value="1"/>
</dbReference>
<feature type="region of interest" description="Disordered" evidence="13">
    <location>
        <begin position="497"/>
        <end position="518"/>
    </location>
</feature>
<evidence type="ECO:0000256" key="7">
    <source>
        <dbReference type="ARBA" id="ARBA00022723"/>
    </source>
</evidence>
<keyword evidence="11 14" id="KW-1133">Transmembrane helix</keyword>
<feature type="transmembrane region" description="Helical" evidence="14">
    <location>
        <begin position="1405"/>
        <end position="1423"/>
    </location>
</feature>
<evidence type="ECO:0000256" key="5">
    <source>
        <dbReference type="ARBA" id="ARBA00022679"/>
    </source>
</evidence>
<organism evidence="16 17">
    <name type="scientific">Phyllosticta citricarpa</name>
    <dbReference type="NCBI Taxonomy" id="55181"/>
    <lineage>
        <taxon>Eukaryota</taxon>
        <taxon>Fungi</taxon>
        <taxon>Dikarya</taxon>
        <taxon>Ascomycota</taxon>
        <taxon>Pezizomycotina</taxon>
        <taxon>Dothideomycetes</taxon>
        <taxon>Dothideomycetes incertae sedis</taxon>
        <taxon>Botryosphaeriales</taxon>
        <taxon>Phyllostictaceae</taxon>
        <taxon>Phyllosticta</taxon>
    </lineage>
</organism>
<keyword evidence="6 14" id="KW-0812">Transmembrane</keyword>
<feature type="transmembrane region" description="Helical" evidence="14">
    <location>
        <begin position="1003"/>
        <end position="1021"/>
    </location>
</feature>
<dbReference type="EC" id="2.3.2.27" evidence="4"/>
<evidence type="ECO:0000256" key="12">
    <source>
        <dbReference type="ARBA" id="ARBA00023136"/>
    </source>
</evidence>
<evidence type="ECO:0000256" key="9">
    <source>
        <dbReference type="ARBA" id="ARBA00022786"/>
    </source>
</evidence>
<evidence type="ECO:0000313" key="16">
    <source>
        <dbReference type="EMBL" id="KAK7551433.1"/>
    </source>
</evidence>
<dbReference type="InterPro" id="IPR056521">
    <property type="entry name" value="MARCHF6-like_C"/>
</dbReference>
<dbReference type="Proteomes" id="UP001365128">
    <property type="component" value="Unassembled WGS sequence"/>
</dbReference>
<dbReference type="SMART" id="SM00744">
    <property type="entry name" value="RINGv"/>
    <property type="match status" value="1"/>
</dbReference>
<proteinExistence type="predicted"/>
<feature type="compositionally biased region" description="Low complexity" evidence="13">
    <location>
        <begin position="661"/>
        <end position="671"/>
    </location>
</feature>
<feature type="region of interest" description="Disordered" evidence="13">
    <location>
        <begin position="1582"/>
        <end position="1619"/>
    </location>
</feature>
<evidence type="ECO:0000256" key="10">
    <source>
        <dbReference type="ARBA" id="ARBA00022833"/>
    </source>
</evidence>
<dbReference type="CDD" id="cd16702">
    <property type="entry name" value="RING_CH-C4HC3_MARCH6"/>
    <property type="match status" value="1"/>
</dbReference>
<feature type="region of interest" description="Disordered" evidence="13">
    <location>
        <begin position="532"/>
        <end position="584"/>
    </location>
</feature>
<keyword evidence="10" id="KW-0862">Zinc</keyword>
<dbReference type="Pfam" id="PF23113">
    <property type="entry name" value="MARCHF6_C"/>
    <property type="match status" value="1"/>
</dbReference>
<accession>A0ABR1MJQ1</accession>
<keyword evidence="8" id="KW-0863">Zinc-finger</keyword>
<feature type="transmembrane region" description="Helical" evidence="14">
    <location>
        <begin position="1546"/>
        <end position="1569"/>
    </location>
</feature>
<comment type="pathway">
    <text evidence="3">Protein modification; protein ubiquitination.</text>
</comment>
<dbReference type="InterPro" id="IPR013083">
    <property type="entry name" value="Znf_RING/FYVE/PHD"/>
</dbReference>
<evidence type="ECO:0000256" key="6">
    <source>
        <dbReference type="ARBA" id="ARBA00022692"/>
    </source>
</evidence>
<evidence type="ECO:0000256" key="11">
    <source>
        <dbReference type="ARBA" id="ARBA00022989"/>
    </source>
</evidence>
<feature type="transmembrane region" description="Helical" evidence="14">
    <location>
        <begin position="1461"/>
        <end position="1485"/>
    </location>
</feature>
<feature type="compositionally biased region" description="Basic and acidic residues" evidence="13">
    <location>
        <begin position="345"/>
        <end position="360"/>
    </location>
</feature>
<feature type="region of interest" description="Disordered" evidence="13">
    <location>
        <begin position="1"/>
        <end position="38"/>
    </location>
</feature>
<feature type="transmembrane region" description="Helical" evidence="14">
    <location>
        <begin position="1053"/>
        <end position="1077"/>
    </location>
</feature>
<dbReference type="PANTHER" id="PTHR13145">
    <property type="entry name" value="SSM4 PROTEIN"/>
    <property type="match status" value="1"/>
</dbReference>
<dbReference type="EMBL" id="JBBPDW010000006">
    <property type="protein sequence ID" value="KAK7551433.1"/>
    <property type="molecule type" value="Genomic_DNA"/>
</dbReference>
<comment type="caution">
    <text evidence="16">The sequence shown here is derived from an EMBL/GenBank/DDBJ whole genome shotgun (WGS) entry which is preliminary data.</text>
</comment>
<evidence type="ECO:0000256" key="8">
    <source>
        <dbReference type="ARBA" id="ARBA00022771"/>
    </source>
</evidence>
<dbReference type="Gene3D" id="3.30.40.10">
    <property type="entry name" value="Zinc/RING finger domain, C3HC4 (zinc finger)"/>
    <property type="match status" value="1"/>
</dbReference>
<dbReference type="Pfam" id="PF12906">
    <property type="entry name" value="RINGv"/>
    <property type="match status" value="1"/>
</dbReference>
<dbReference type="SUPFAM" id="SSF57850">
    <property type="entry name" value="RING/U-box"/>
    <property type="match status" value="1"/>
</dbReference>
<protein>
    <recommendedName>
        <fullName evidence="4">RING-type E3 ubiquitin transferase</fullName>
        <ecNumber evidence="4">2.3.2.27</ecNumber>
    </recommendedName>
</protein>
<dbReference type="InterPro" id="IPR011016">
    <property type="entry name" value="Znf_RING-CH"/>
</dbReference>
<gene>
    <name evidence="16" type="ORF">IWX46DRAFT_592360</name>
</gene>
<feature type="transmembrane region" description="Helical" evidence="14">
    <location>
        <begin position="1159"/>
        <end position="1182"/>
    </location>
</feature>
<keyword evidence="5" id="KW-0808">Transferase</keyword>
<feature type="transmembrane region" description="Helical" evidence="14">
    <location>
        <begin position="1435"/>
        <end position="1455"/>
    </location>
</feature>
<feature type="transmembrane region" description="Helical" evidence="14">
    <location>
        <begin position="1634"/>
        <end position="1653"/>
    </location>
</feature>
<feature type="transmembrane region" description="Helical" evidence="14">
    <location>
        <begin position="281"/>
        <end position="305"/>
    </location>
</feature>
<comment type="catalytic activity">
    <reaction evidence="1">
        <text>S-ubiquitinyl-[E2 ubiquitin-conjugating enzyme]-L-cysteine + [acceptor protein]-L-lysine = [E2 ubiquitin-conjugating enzyme]-L-cysteine + N(6)-ubiquitinyl-[acceptor protein]-L-lysine.</text>
        <dbReference type="EC" id="2.3.2.27"/>
    </reaction>
</comment>
<feature type="region of interest" description="Disordered" evidence="13">
    <location>
        <begin position="640"/>
        <end position="671"/>
    </location>
</feature>
<evidence type="ECO:0000313" key="17">
    <source>
        <dbReference type="Proteomes" id="UP001365128"/>
    </source>
</evidence>
<keyword evidence="17" id="KW-1185">Reference proteome</keyword>
<feature type="transmembrane region" description="Helical" evidence="14">
    <location>
        <begin position="1362"/>
        <end position="1385"/>
    </location>
</feature>
<evidence type="ECO:0000259" key="15">
    <source>
        <dbReference type="PROSITE" id="PS51292"/>
    </source>
</evidence>
<feature type="compositionally biased region" description="Polar residues" evidence="13">
    <location>
        <begin position="500"/>
        <end position="511"/>
    </location>
</feature>
<comment type="subcellular location">
    <subcellularLocation>
        <location evidence="2">Membrane</location>
        <topology evidence="2">Multi-pass membrane protein</topology>
    </subcellularLocation>
</comment>
<evidence type="ECO:0000256" key="1">
    <source>
        <dbReference type="ARBA" id="ARBA00000900"/>
    </source>
</evidence>
<keyword evidence="12 14" id="KW-0472">Membrane</keyword>
<reference evidence="16 17" key="1">
    <citation type="submission" date="2024-04" db="EMBL/GenBank/DDBJ databases">
        <title>Phyllosticta paracitricarpa is synonymous to the EU quarantine fungus P. citricarpa based on phylogenomic analyses.</title>
        <authorList>
            <consortium name="Lawrence Berkeley National Laboratory"/>
            <person name="Van Ingen-Buijs V.A."/>
            <person name="Van Westerhoven A.C."/>
            <person name="Haridas S."/>
            <person name="Skiadas P."/>
            <person name="Martin F."/>
            <person name="Groenewald J.Z."/>
            <person name="Crous P.W."/>
            <person name="Seidl M.F."/>
        </authorList>
    </citation>
    <scope>NUCLEOTIDE SEQUENCE [LARGE SCALE GENOMIC DNA]</scope>
    <source>
        <strain evidence="16 17">CBS 122670</strain>
    </source>
</reference>
<keyword evidence="7" id="KW-0479">Metal-binding</keyword>
<feature type="transmembrane region" description="Helical" evidence="14">
    <location>
        <begin position="781"/>
        <end position="803"/>
    </location>
</feature>
<feature type="transmembrane region" description="Helical" evidence="14">
    <location>
        <begin position="1097"/>
        <end position="1118"/>
    </location>
</feature>
<evidence type="ECO:0000256" key="3">
    <source>
        <dbReference type="ARBA" id="ARBA00004906"/>
    </source>
</evidence>
<keyword evidence="9" id="KW-0833">Ubl conjugation pathway</keyword>